<evidence type="ECO:0000256" key="1">
    <source>
        <dbReference type="SAM" id="Coils"/>
    </source>
</evidence>
<evidence type="ECO:0000313" key="4">
    <source>
        <dbReference type="EMBL" id="QPJ66639.1"/>
    </source>
</evidence>
<evidence type="ECO:0000313" key="5">
    <source>
        <dbReference type="Proteomes" id="UP000594464"/>
    </source>
</evidence>
<keyword evidence="3" id="KW-0812">Transmembrane</keyword>
<keyword evidence="1" id="KW-0175">Coiled coil</keyword>
<feature type="transmembrane region" description="Helical" evidence="3">
    <location>
        <begin position="50"/>
        <end position="70"/>
    </location>
</feature>
<dbReference type="KEGG" id="nva:G3M78_14995"/>
<feature type="coiled-coil region" evidence="1">
    <location>
        <begin position="3"/>
        <end position="44"/>
    </location>
</feature>
<protein>
    <submittedName>
        <fullName evidence="4">Uncharacterized protein</fullName>
    </submittedName>
</protein>
<keyword evidence="3" id="KW-0472">Membrane</keyword>
<name>A0A7T0C4V2_9BACT</name>
<keyword evidence="3" id="KW-1133">Transmembrane helix</keyword>
<accession>A0A7T0C4V2</accession>
<evidence type="ECO:0000256" key="2">
    <source>
        <dbReference type="SAM" id="MobiDB-lite"/>
    </source>
</evidence>
<organism evidence="4 5">
    <name type="scientific">Candidatus Nitrohelix vancouverensis</name>
    <dbReference type="NCBI Taxonomy" id="2705534"/>
    <lineage>
        <taxon>Bacteria</taxon>
        <taxon>Pseudomonadati</taxon>
        <taxon>Nitrospinota/Tectimicrobiota group</taxon>
        <taxon>Nitrospinota</taxon>
        <taxon>Nitrospinia</taxon>
        <taxon>Nitrospinales</taxon>
        <taxon>Nitrospinaceae</taxon>
        <taxon>Candidatus Nitrohelix</taxon>
    </lineage>
</organism>
<dbReference type="EMBL" id="CP048620">
    <property type="protein sequence ID" value="QPJ66639.1"/>
    <property type="molecule type" value="Genomic_DNA"/>
</dbReference>
<feature type="region of interest" description="Disordered" evidence="2">
    <location>
        <begin position="99"/>
        <end position="127"/>
    </location>
</feature>
<reference evidence="5" key="1">
    <citation type="submission" date="2020-02" db="EMBL/GenBank/DDBJ databases">
        <title>Genomic and physiological characterization of two novel Nitrospinaceae genera.</title>
        <authorList>
            <person name="Mueller A.J."/>
            <person name="Jung M.-Y."/>
            <person name="Strachan C.R."/>
            <person name="Herbold C.W."/>
            <person name="Kirkegaard R.H."/>
            <person name="Daims H."/>
        </authorList>
    </citation>
    <scope>NUCLEOTIDE SEQUENCE [LARGE SCALE GENOMIC DNA]</scope>
</reference>
<feature type="compositionally biased region" description="Basic and acidic residues" evidence="2">
    <location>
        <begin position="100"/>
        <end position="110"/>
    </location>
</feature>
<evidence type="ECO:0000256" key="3">
    <source>
        <dbReference type="SAM" id="Phobius"/>
    </source>
</evidence>
<proteinExistence type="predicted"/>
<sequence>MPNEEKNERLEQIERQCSAMAETLSRLEADLTEARRNLQKRKSENTALKILFYTGLTVLLIGFVFSTHTIQQTQLHSLESNLSQLQTQINHDLLIMQKNVQEEMAKHHPDEEDVQSESNPPDPEPSP</sequence>
<dbReference type="Proteomes" id="UP000594464">
    <property type="component" value="Chromosome"/>
</dbReference>
<gene>
    <name evidence="4" type="ORF">G3M78_14995</name>
</gene>
<dbReference type="AlphaFoldDB" id="A0A7T0C4V2"/>